<evidence type="ECO:0000256" key="1">
    <source>
        <dbReference type="SAM" id="MobiDB-lite"/>
    </source>
</evidence>
<dbReference type="Proteomes" id="UP001148838">
    <property type="component" value="Unassembled WGS sequence"/>
</dbReference>
<organism evidence="2 3">
    <name type="scientific">Periplaneta americana</name>
    <name type="common">American cockroach</name>
    <name type="synonym">Blatta americana</name>
    <dbReference type="NCBI Taxonomy" id="6978"/>
    <lineage>
        <taxon>Eukaryota</taxon>
        <taxon>Metazoa</taxon>
        <taxon>Ecdysozoa</taxon>
        <taxon>Arthropoda</taxon>
        <taxon>Hexapoda</taxon>
        <taxon>Insecta</taxon>
        <taxon>Pterygota</taxon>
        <taxon>Neoptera</taxon>
        <taxon>Polyneoptera</taxon>
        <taxon>Dictyoptera</taxon>
        <taxon>Blattodea</taxon>
        <taxon>Blattoidea</taxon>
        <taxon>Blattidae</taxon>
        <taxon>Blattinae</taxon>
        <taxon>Periplaneta</taxon>
    </lineage>
</organism>
<sequence>MGESRSAYKMLVGRPEGKRLLGRPRRGWEDNIKMDLRKMGYDGRDLINLAQDRDRWRAYVRVAVNLRILQKPFGNENNRQAWSETFGNILDTLKTNFGVMMAEGEDDAVRTFNENPCVVAEMLSVANIGRVSGRKRRTVPEAVAPLGMRANTRATRGEGAGRTSQVHKDISVGNTPCDRHELKTWVSGFDIGSIIILSVLVVIPSTPGATLFFKVLAIVIISLSLTGNMNIDDSDDDGDDDDDDDNDDDDG</sequence>
<evidence type="ECO:0000313" key="2">
    <source>
        <dbReference type="EMBL" id="KAJ4430594.1"/>
    </source>
</evidence>
<comment type="caution">
    <text evidence="2">The sequence shown here is derived from an EMBL/GenBank/DDBJ whole genome shotgun (WGS) entry which is preliminary data.</text>
</comment>
<feature type="region of interest" description="Disordered" evidence="1">
    <location>
        <begin position="231"/>
        <end position="251"/>
    </location>
</feature>
<evidence type="ECO:0000313" key="3">
    <source>
        <dbReference type="Proteomes" id="UP001148838"/>
    </source>
</evidence>
<feature type="compositionally biased region" description="Acidic residues" evidence="1">
    <location>
        <begin position="232"/>
        <end position="251"/>
    </location>
</feature>
<name>A0ABQ8S9P9_PERAM</name>
<reference evidence="2 3" key="1">
    <citation type="journal article" date="2022" name="Allergy">
        <title>Genome assembly and annotation of Periplaneta americana reveal a comprehensive cockroach allergen profile.</title>
        <authorList>
            <person name="Wang L."/>
            <person name="Xiong Q."/>
            <person name="Saelim N."/>
            <person name="Wang L."/>
            <person name="Nong W."/>
            <person name="Wan A.T."/>
            <person name="Shi M."/>
            <person name="Liu X."/>
            <person name="Cao Q."/>
            <person name="Hui J.H.L."/>
            <person name="Sookrung N."/>
            <person name="Leung T.F."/>
            <person name="Tungtrongchitr A."/>
            <person name="Tsui S.K.W."/>
        </authorList>
    </citation>
    <scope>NUCLEOTIDE SEQUENCE [LARGE SCALE GENOMIC DNA]</scope>
    <source>
        <strain evidence="2">PWHHKU_190912</strain>
    </source>
</reference>
<protein>
    <submittedName>
        <fullName evidence="2">Uncharacterized protein</fullName>
    </submittedName>
</protein>
<accession>A0ABQ8S9P9</accession>
<dbReference type="EMBL" id="JAJSOF020000031">
    <property type="protein sequence ID" value="KAJ4430594.1"/>
    <property type="molecule type" value="Genomic_DNA"/>
</dbReference>
<keyword evidence="3" id="KW-1185">Reference proteome</keyword>
<proteinExistence type="predicted"/>
<gene>
    <name evidence="2" type="ORF">ANN_19182</name>
</gene>